<keyword evidence="4" id="KW-1185">Reference proteome</keyword>
<sequence>MRSTASLPSPATAPQPLTRGTQVASPSGKSYLIDEAIYERPKGNQLYCVYHASHEGKQYILKDILPGDLQYILELQELVNGSAHVRTLVDSIPDRHMFAYPFLDLNLQLVEMTTIAPTVKKHILKDALTGLADLHDKGIYHTDIKPPNIMMDLFQHSDGAIAFGNVQIIDLEDAVVLPPGSAGLEKRLSGNQFWRSPEAWARGVQHTPADIFSFGITAIYIWLNHMVFFSEEANAAEDASTMILQRHMSHFSYDADDLVGFIEYYGGEQDAFIDRCTELLAVFDNEGNKRKPFSMWYPMDLEFKDLVGRMTCLDPRRRITAREALQHPWFRA</sequence>
<dbReference type="GeneID" id="87837836"/>
<accession>A0AAE0LPA2</accession>
<keyword evidence="3" id="KW-0808">Transferase</keyword>
<feature type="domain" description="Protein kinase" evidence="2">
    <location>
        <begin position="1"/>
        <end position="330"/>
    </location>
</feature>
<reference evidence="3" key="1">
    <citation type="journal article" date="2023" name="Mol. Phylogenet. Evol.">
        <title>Genome-scale phylogeny and comparative genomics of the fungal order Sordariales.</title>
        <authorList>
            <person name="Hensen N."/>
            <person name="Bonometti L."/>
            <person name="Westerberg I."/>
            <person name="Brannstrom I.O."/>
            <person name="Guillou S."/>
            <person name="Cros-Aarteil S."/>
            <person name="Calhoun S."/>
            <person name="Haridas S."/>
            <person name="Kuo A."/>
            <person name="Mondo S."/>
            <person name="Pangilinan J."/>
            <person name="Riley R."/>
            <person name="LaButti K."/>
            <person name="Andreopoulos B."/>
            <person name="Lipzen A."/>
            <person name="Chen C."/>
            <person name="Yan M."/>
            <person name="Daum C."/>
            <person name="Ng V."/>
            <person name="Clum A."/>
            <person name="Steindorff A."/>
            <person name="Ohm R.A."/>
            <person name="Martin F."/>
            <person name="Silar P."/>
            <person name="Natvig D.O."/>
            <person name="Lalanne C."/>
            <person name="Gautier V."/>
            <person name="Ament-Velasquez S.L."/>
            <person name="Kruys A."/>
            <person name="Hutchinson M.I."/>
            <person name="Powell A.J."/>
            <person name="Barry K."/>
            <person name="Miller A.N."/>
            <person name="Grigoriev I.V."/>
            <person name="Debuchy R."/>
            <person name="Gladieux P."/>
            <person name="Hiltunen Thoren M."/>
            <person name="Johannesson H."/>
        </authorList>
    </citation>
    <scope>NUCLEOTIDE SEQUENCE</scope>
    <source>
        <strain evidence="3">CBS 168.71</strain>
    </source>
</reference>
<feature type="region of interest" description="Disordered" evidence="1">
    <location>
        <begin position="1"/>
        <end position="26"/>
    </location>
</feature>
<dbReference type="Pfam" id="PF00069">
    <property type="entry name" value="Pkinase"/>
    <property type="match status" value="1"/>
</dbReference>
<dbReference type="RefSeq" id="XP_062655478.1">
    <property type="nucleotide sequence ID" value="XM_062800888.1"/>
</dbReference>
<organism evidence="3 4">
    <name type="scientific">Chaetomium fimeti</name>
    <dbReference type="NCBI Taxonomy" id="1854472"/>
    <lineage>
        <taxon>Eukaryota</taxon>
        <taxon>Fungi</taxon>
        <taxon>Dikarya</taxon>
        <taxon>Ascomycota</taxon>
        <taxon>Pezizomycotina</taxon>
        <taxon>Sordariomycetes</taxon>
        <taxon>Sordariomycetidae</taxon>
        <taxon>Sordariales</taxon>
        <taxon>Chaetomiaceae</taxon>
        <taxon>Chaetomium</taxon>
    </lineage>
</organism>
<dbReference type="InterPro" id="IPR011009">
    <property type="entry name" value="Kinase-like_dom_sf"/>
</dbReference>
<name>A0AAE0LPA2_9PEZI</name>
<dbReference type="InterPro" id="IPR000719">
    <property type="entry name" value="Prot_kinase_dom"/>
</dbReference>
<dbReference type="PROSITE" id="PS50011">
    <property type="entry name" value="PROTEIN_KINASE_DOM"/>
    <property type="match status" value="1"/>
</dbReference>
<dbReference type="Gene3D" id="1.10.510.10">
    <property type="entry name" value="Transferase(Phosphotransferase) domain 1"/>
    <property type="match status" value="1"/>
</dbReference>
<dbReference type="AlphaFoldDB" id="A0AAE0LPA2"/>
<dbReference type="GO" id="GO:0004674">
    <property type="term" value="F:protein serine/threonine kinase activity"/>
    <property type="evidence" value="ECO:0007669"/>
    <property type="project" value="TreeGrafter"/>
</dbReference>
<protein>
    <submittedName>
        <fullName evidence="3">Kinase-like domain-containing protein</fullName>
    </submittedName>
</protein>
<evidence type="ECO:0000313" key="3">
    <source>
        <dbReference type="EMBL" id="KAK3291964.1"/>
    </source>
</evidence>
<dbReference type="InterPro" id="IPR008271">
    <property type="entry name" value="Ser/Thr_kinase_AS"/>
</dbReference>
<dbReference type="SUPFAM" id="SSF56112">
    <property type="entry name" value="Protein kinase-like (PK-like)"/>
    <property type="match status" value="1"/>
</dbReference>
<evidence type="ECO:0000313" key="4">
    <source>
        <dbReference type="Proteomes" id="UP001278766"/>
    </source>
</evidence>
<dbReference type="GO" id="GO:0044773">
    <property type="term" value="P:mitotic DNA damage checkpoint signaling"/>
    <property type="evidence" value="ECO:0007669"/>
    <property type="project" value="TreeGrafter"/>
</dbReference>
<keyword evidence="3" id="KW-0418">Kinase</keyword>
<evidence type="ECO:0000259" key="2">
    <source>
        <dbReference type="PROSITE" id="PS50011"/>
    </source>
</evidence>
<proteinExistence type="predicted"/>
<dbReference type="PANTHER" id="PTHR44167:SF24">
    <property type="entry name" value="SERINE_THREONINE-PROTEIN KINASE CHK2"/>
    <property type="match status" value="1"/>
</dbReference>
<dbReference type="SMART" id="SM00220">
    <property type="entry name" value="S_TKc"/>
    <property type="match status" value="1"/>
</dbReference>
<dbReference type="GO" id="GO:0005634">
    <property type="term" value="C:nucleus"/>
    <property type="evidence" value="ECO:0007669"/>
    <property type="project" value="TreeGrafter"/>
</dbReference>
<comment type="caution">
    <text evidence="3">The sequence shown here is derived from an EMBL/GenBank/DDBJ whole genome shotgun (WGS) entry which is preliminary data.</text>
</comment>
<evidence type="ECO:0000256" key="1">
    <source>
        <dbReference type="SAM" id="MobiDB-lite"/>
    </source>
</evidence>
<dbReference type="Proteomes" id="UP001278766">
    <property type="component" value="Unassembled WGS sequence"/>
</dbReference>
<reference evidence="3" key="2">
    <citation type="submission" date="2023-06" db="EMBL/GenBank/DDBJ databases">
        <authorList>
            <consortium name="Lawrence Berkeley National Laboratory"/>
            <person name="Haridas S."/>
            <person name="Hensen N."/>
            <person name="Bonometti L."/>
            <person name="Westerberg I."/>
            <person name="Brannstrom I.O."/>
            <person name="Guillou S."/>
            <person name="Cros-Aarteil S."/>
            <person name="Calhoun S."/>
            <person name="Kuo A."/>
            <person name="Mondo S."/>
            <person name="Pangilinan J."/>
            <person name="Riley R."/>
            <person name="Labutti K."/>
            <person name="Andreopoulos B."/>
            <person name="Lipzen A."/>
            <person name="Chen C."/>
            <person name="Yanf M."/>
            <person name="Daum C."/>
            <person name="Ng V."/>
            <person name="Clum A."/>
            <person name="Steindorff A."/>
            <person name="Ohm R."/>
            <person name="Martin F."/>
            <person name="Silar P."/>
            <person name="Natvig D."/>
            <person name="Lalanne C."/>
            <person name="Gautier V."/>
            <person name="Ament-Velasquez S.L."/>
            <person name="Kruys A."/>
            <person name="Hutchinson M.I."/>
            <person name="Powell A.J."/>
            <person name="Barry K."/>
            <person name="Miller A.N."/>
            <person name="Grigoriev I.V."/>
            <person name="Debuchy R."/>
            <person name="Gladieux P."/>
            <person name="Thoren M.H."/>
            <person name="Johannesson H."/>
        </authorList>
    </citation>
    <scope>NUCLEOTIDE SEQUENCE</scope>
    <source>
        <strain evidence="3">CBS 168.71</strain>
    </source>
</reference>
<dbReference type="PROSITE" id="PS00108">
    <property type="entry name" value="PROTEIN_KINASE_ST"/>
    <property type="match status" value="1"/>
</dbReference>
<dbReference type="PANTHER" id="PTHR44167">
    <property type="entry name" value="OVARIAN-SPECIFIC SERINE/THREONINE-PROTEIN KINASE LOK-RELATED"/>
    <property type="match status" value="1"/>
</dbReference>
<gene>
    <name evidence="3" type="ORF">B0H64DRAFT_329633</name>
</gene>
<dbReference type="GO" id="GO:0005524">
    <property type="term" value="F:ATP binding"/>
    <property type="evidence" value="ECO:0007669"/>
    <property type="project" value="InterPro"/>
</dbReference>
<dbReference type="EMBL" id="JAUEPN010000008">
    <property type="protein sequence ID" value="KAK3291964.1"/>
    <property type="molecule type" value="Genomic_DNA"/>
</dbReference>